<dbReference type="GO" id="GO:0072344">
    <property type="term" value="P:rescue of stalled ribosome"/>
    <property type="evidence" value="ECO:0007669"/>
    <property type="project" value="InterPro"/>
</dbReference>
<protein>
    <recommendedName>
        <fullName evidence="1">TRIP4/RQT4 C2HC5-type zinc finger domain-containing protein</fullName>
    </recommendedName>
</protein>
<dbReference type="InterPro" id="IPR009349">
    <property type="entry name" value="TRIP4/RQT4_C2HC5_Znf"/>
</dbReference>
<reference evidence="3" key="2">
    <citation type="journal article" date="2016" name="Sci. Rep.">
        <title>Dictyocaulus viviparus genome, variome and transcriptome elucidate lungworm biology and support future intervention.</title>
        <authorList>
            <person name="McNulty S.N."/>
            <person name="Strube C."/>
            <person name="Rosa B.A."/>
            <person name="Martin J.C."/>
            <person name="Tyagi R."/>
            <person name="Choi Y.J."/>
            <person name="Wang Q."/>
            <person name="Hallsworth Pepin K."/>
            <person name="Zhang X."/>
            <person name="Ozersky P."/>
            <person name="Wilson R.K."/>
            <person name="Sternberg P.W."/>
            <person name="Gasser R.B."/>
            <person name="Mitreva M."/>
        </authorList>
    </citation>
    <scope>NUCLEOTIDE SEQUENCE [LARGE SCALE GENOMIC DNA]</scope>
    <source>
        <strain evidence="3">HannoverDv2000</strain>
    </source>
</reference>
<reference evidence="2 3" key="1">
    <citation type="submission" date="2013-11" db="EMBL/GenBank/DDBJ databases">
        <title>Draft genome of the bovine lungworm Dictyocaulus viviparus.</title>
        <authorList>
            <person name="Mitreva M."/>
        </authorList>
    </citation>
    <scope>NUCLEOTIDE SEQUENCE [LARGE SCALE GENOMIC DNA]</scope>
    <source>
        <strain evidence="2 3">HannoverDv2000</strain>
    </source>
</reference>
<keyword evidence="3" id="KW-1185">Reference proteome</keyword>
<evidence type="ECO:0000313" key="2">
    <source>
        <dbReference type="EMBL" id="KJH45848.1"/>
    </source>
</evidence>
<proteinExistence type="predicted"/>
<dbReference type="OrthoDB" id="338816at2759"/>
<dbReference type="PANTHER" id="PTHR12963:SF4">
    <property type="entry name" value="ACTIVATING SIGNAL COINTEGRATOR 1"/>
    <property type="match status" value="1"/>
</dbReference>
<dbReference type="Pfam" id="PF06221">
    <property type="entry name" value="zf-C2HC5"/>
    <property type="match status" value="1"/>
</dbReference>
<organism evidence="2 3">
    <name type="scientific">Dictyocaulus viviparus</name>
    <name type="common">Bovine lungworm</name>
    <dbReference type="NCBI Taxonomy" id="29172"/>
    <lineage>
        <taxon>Eukaryota</taxon>
        <taxon>Metazoa</taxon>
        <taxon>Ecdysozoa</taxon>
        <taxon>Nematoda</taxon>
        <taxon>Chromadorea</taxon>
        <taxon>Rhabditida</taxon>
        <taxon>Rhabditina</taxon>
        <taxon>Rhabditomorpha</taxon>
        <taxon>Strongyloidea</taxon>
        <taxon>Metastrongylidae</taxon>
        <taxon>Dictyocaulus</taxon>
    </lineage>
</organism>
<dbReference type="GO" id="GO:0045893">
    <property type="term" value="P:positive regulation of DNA-templated transcription"/>
    <property type="evidence" value="ECO:0007669"/>
    <property type="project" value="TreeGrafter"/>
</dbReference>
<dbReference type="AlphaFoldDB" id="A0A0D8XMJ6"/>
<feature type="domain" description="TRIP4/RQT4 C2HC5-type zinc finger" evidence="1">
    <location>
        <begin position="45"/>
        <end position="90"/>
    </location>
</feature>
<dbReference type="Proteomes" id="UP000053766">
    <property type="component" value="Unassembled WGS sequence"/>
</dbReference>
<sequence>MGRREKRKGVSTIHGNRIGGVINQRNSLAAKADTVIGDQLLPGRHPCNCQARIHALVRNCSGCGKIVCIQEGSGPCFFCGTFVCTMEEREIIDKGTQKGVQLFNRLMGRKVDDGLANKLSLQSIGTELQRAKQFRNKLIDADANFELQTKINDLESDYSCIENNPYLTLEEREAIIQRRLELKDIKEKCRRNIVMNLSATEHIESQIDSINDPVIQSIIEKSSERRRAADAVEQTAINAHWVPKGFVPKYEKTSGSHFESNTEEFTDIDSLRLMNEEIRKFEVERRGYAITLPQPCASLAVHGAVKYVRWTEDINLKGPIIVTSTAKPVNSEDIKNFVRDYELQDESDYSEDDFQSASIVGRVFVEDCVSFQEFVTECNIPLFGEGDFVLIFSSVQPLVIPVPYVSKAPFFQLEEEMLHVLRCVFNS</sequence>
<dbReference type="PANTHER" id="PTHR12963">
    <property type="entry name" value="THYROID RECEPTOR INTERACTING PROTEIN RELATED"/>
    <property type="match status" value="1"/>
</dbReference>
<gene>
    <name evidence="2" type="ORF">DICVIV_08109</name>
</gene>
<accession>A0A0D8XMJ6</accession>
<evidence type="ECO:0000313" key="3">
    <source>
        <dbReference type="Proteomes" id="UP000053766"/>
    </source>
</evidence>
<dbReference type="EMBL" id="KN716383">
    <property type="protein sequence ID" value="KJH45848.1"/>
    <property type="molecule type" value="Genomic_DNA"/>
</dbReference>
<name>A0A0D8XMJ6_DICVI</name>
<dbReference type="GO" id="GO:0008270">
    <property type="term" value="F:zinc ion binding"/>
    <property type="evidence" value="ECO:0007669"/>
    <property type="project" value="InterPro"/>
</dbReference>
<dbReference type="GO" id="GO:0180022">
    <property type="term" value="C:RQC-trigger complex"/>
    <property type="evidence" value="ECO:0007669"/>
    <property type="project" value="InterPro"/>
</dbReference>
<evidence type="ECO:0000259" key="1">
    <source>
        <dbReference type="Pfam" id="PF06221"/>
    </source>
</evidence>
<dbReference type="GO" id="GO:0005634">
    <property type="term" value="C:nucleus"/>
    <property type="evidence" value="ECO:0007669"/>
    <property type="project" value="InterPro"/>
</dbReference>
<dbReference type="STRING" id="29172.A0A0D8XMJ6"/>
<dbReference type="InterPro" id="IPR039128">
    <property type="entry name" value="TRIP4-like"/>
</dbReference>